<accession>A0ACC1HF81</accession>
<dbReference type="Proteomes" id="UP001145114">
    <property type="component" value="Unassembled WGS sequence"/>
</dbReference>
<protein>
    <submittedName>
        <fullName evidence="1">Uncharacterized protein</fullName>
    </submittedName>
</protein>
<evidence type="ECO:0000313" key="2">
    <source>
        <dbReference type="Proteomes" id="UP001145114"/>
    </source>
</evidence>
<comment type="caution">
    <text evidence="1">The sequence shown here is derived from an EMBL/GenBank/DDBJ whole genome shotgun (WGS) entry which is preliminary data.</text>
</comment>
<evidence type="ECO:0000313" key="1">
    <source>
        <dbReference type="EMBL" id="KAJ1675224.1"/>
    </source>
</evidence>
<dbReference type="EMBL" id="JAMZIH010005415">
    <property type="protein sequence ID" value="KAJ1675224.1"/>
    <property type="molecule type" value="Genomic_DNA"/>
</dbReference>
<gene>
    <name evidence="1" type="ORF">EV182_001687</name>
</gene>
<organism evidence="1 2">
    <name type="scientific">Spiromyces aspiralis</name>
    <dbReference type="NCBI Taxonomy" id="68401"/>
    <lineage>
        <taxon>Eukaryota</taxon>
        <taxon>Fungi</taxon>
        <taxon>Fungi incertae sedis</taxon>
        <taxon>Zoopagomycota</taxon>
        <taxon>Kickxellomycotina</taxon>
        <taxon>Kickxellomycetes</taxon>
        <taxon>Kickxellales</taxon>
        <taxon>Kickxellaceae</taxon>
        <taxon>Spiromyces</taxon>
    </lineage>
</organism>
<sequence>MPLTVITREPELTESEVSCRVEHVSLQCESHVAVASIRPMPKQGALVIYKNYILFFDPVAKTGFTVDYPSIIINGVKDNSGGEGENRTSSLYIQLDGNVPLVYSHPSTSPPSANGHACESSSEGKDEAEDEDEYEKLGIEFEFSFKGENDAKDTSLAISECMSKYYSEEDADGSDTHEMDALVTRVEDPNELAGGEYFTEPVESGRLSEQGRRTNERLNNIIIHNDDSVPKEDESERFEDAKE</sequence>
<reference evidence="1" key="1">
    <citation type="submission" date="2022-06" db="EMBL/GenBank/DDBJ databases">
        <title>Phylogenomic reconstructions and comparative analyses of Kickxellomycotina fungi.</title>
        <authorList>
            <person name="Reynolds N.K."/>
            <person name="Stajich J.E."/>
            <person name="Barry K."/>
            <person name="Grigoriev I.V."/>
            <person name="Crous P."/>
            <person name="Smith M.E."/>
        </authorList>
    </citation>
    <scope>NUCLEOTIDE SEQUENCE</scope>
    <source>
        <strain evidence="1">RSA 2271</strain>
    </source>
</reference>
<proteinExistence type="predicted"/>
<name>A0ACC1HF81_9FUNG</name>
<keyword evidence="2" id="KW-1185">Reference proteome</keyword>